<sequence>MAEELSRSLADESTENLDSDSAGETPTGDILGKKMARTTKESSSKKKKRVSKTAELENKLSSIEDRFDKKFDMLFAFFNKSCVTIGSCTVTEVSQSGGLATQREQSLDNVPSAGEHRPLISLNANLDEDFGKDEDSCGISSPVHSQAGNKSKNVDRFIQYLHTQPTSNNVDSQSNQRQTSNIDNNNNKTVGKQSDNLNLLSKLFKEDIPSESSDNSGGLIIDEAQVRILERSWRTKNPEKLTAFKDEYRSCFPVNDKSKSFLQVPSLDDLLEPMIRTIHGSNSVKSWDKHKQLVTQPLKQIENLVYNGQELY</sequence>
<organism evidence="2 3">
    <name type="scientific">Mytilus coruscus</name>
    <name type="common">Sea mussel</name>
    <dbReference type="NCBI Taxonomy" id="42192"/>
    <lineage>
        <taxon>Eukaryota</taxon>
        <taxon>Metazoa</taxon>
        <taxon>Spiralia</taxon>
        <taxon>Lophotrochozoa</taxon>
        <taxon>Mollusca</taxon>
        <taxon>Bivalvia</taxon>
        <taxon>Autobranchia</taxon>
        <taxon>Pteriomorphia</taxon>
        <taxon>Mytilida</taxon>
        <taxon>Mytiloidea</taxon>
        <taxon>Mytilidae</taxon>
        <taxon>Mytilinae</taxon>
        <taxon>Mytilus</taxon>
    </lineage>
</organism>
<name>A0A6J8CSK6_MYTCO</name>
<accession>A0A6J8CSK6</accession>
<dbReference type="EMBL" id="CACVKT020005900">
    <property type="protein sequence ID" value="CAC5398486.1"/>
    <property type="molecule type" value="Genomic_DNA"/>
</dbReference>
<feature type="region of interest" description="Disordered" evidence="1">
    <location>
        <begin position="164"/>
        <end position="194"/>
    </location>
</feature>
<protein>
    <submittedName>
        <fullName evidence="2">Uncharacterized protein</fullName>
    </submittedName>
</protein>
<evidence type="ECO:0000256" key="1">
    <source>
        <dbReference type="SAM" id="MobiDB-lite"/>
    </source>
</evidence>
<dbReference type="OrthoDB" id="6126085at2759"/>
<reference evidence="2 3" key="1">
    <citation type="submission" date="2020-06" db="EMBL/GenBank/DDBJ databases">
        <authorList>
            <person name="Li R."/>
            <person name="Bekaert M."/>
        </authorList>
    </citation>
    <scope>NUCLEOTIDE SEQUENCE [LARGE SCALE GENOMIC DNA]</scope>
    <source>
        <strain evidence="3">wild</strain>
    </source>
</reference>
<evidence type="ECO:0000313" key="3">
    <source>
        <dbReference type="Proteomes" id="UP000507470"/>
    </source>
</evidence>
<feature type="region of interest" description="Disordered" evidence="1">
    <location>
        <begin position="1"/>
        <end position="55"/>
    </location>
</feature>
<feature type="compositionally biased region" description="Basic and acidic residues" evidence="1">
    <location>
        <begin position="1"/>
        <end position="10"/>
    </location>
</feature>
<dbReference type="AlphaFoldDB" id="A0A6J8CSK6"/>
<keyword evidence="3" id="KW-1185">Reference proteome</keyword>
<evidence type="ECO:0000313" key="2">
    <source>
        <dbReference type="EMBL" id="CAC5398486.1"/>
    </source>
</evidence>
<proteinExistence type="predicted"/>
<gene>
    <name evidence="2" type="ORF">MCOR_32854</name>
</gene>
<dbReference type="Proteomes" id="UP000507470">
    <property type="component" value="Unassembled WGS sequence"/>
</dbReference>